<dbReference type="EMBL" id="VFOU01000004">
    <property type="protein sequence ID" value="TQL65894.1"/>
    <property type="molecule type" value="Genomic_DNA"/>
</dbReference>
<dbReference type="Proteomes" id="UP000319746">
    <property type="component" value="Unassembled WGS sequence"/>
</dbReference>
<evidence type="ECO:0000256" key="1">
    <source>
        <dbReference type="SAM" id="Phobius"/>
    </source>
</evidence>
<name>A0A542ZZX0_9MICC</name>
<comment type="caution">
    <text evidence="2">The sequence shown here is derived from an EMBL/GenBank/DDBJ whole genome shotgun (WGS) entry which is preliminary data.</text>
</comment>
<feature type="transmembrane region" description="Helical" evidence="1">
    <location>
        <begin position="78"/>
        <end position="96"/>
    </location>
</feature>
<feature type="transmembrane region" description="Helical" evidence="1">
    <location>
        <begin position="12"/>
        <end position="37"/>
    </location>
</feature>
<keyword evidence="1" id="KW-0812">Transmembrane</keyword>
<reference evidence="2 3" key="1">
    <citation type="submission" date="2019-06" db="EMBL/GenBank/DDBJ databases">
        <title>Sequencing the genomes of 1000 actinobacteria strains.</title>
        <authorList>
            <person name="Klenk H.-P."/>
        </authorList>
    </citation>
    <scope>NUCLEOTIDE SEQUENCE [LARGE SCALE GENOMIC DNA]</scope>
    <source>
        <strain evidence="2 3">DSM 24083</strain>
    </source>
</reference>
<evidence type="ECO:0000313" key="3">
    <source>
        <dbReference type="Proteomes" id="UP000319746"/>
    </source>
</evidence>
<dbReference type="AlphaFoldDB" id="A0A542ZZX0"/>
<feature type="transmembrane region" description="Helical" evidence="1">
    <location>
        <begin position="102"/>
        <end position="123"/>
    </location>
</feature>
<keyword evidence="3" id="KW-1185">Reference proteome</keyword>
<keyword evidence="1" id="KW-0472">Membrane</keyword>
<dbReference type="RefSeq" id="WP_141867891.1">
    <property type="nucleotide sequence ID" value="NZ_BAABAN010000006.1"/>
</dbReference>
<organism evidence="2 3">
    <name type="scientific">Enteractinococcus coprophilus</name>
    <dbReference type="NCBI Taxonomy" id="1027633"/>
    <lineage>
        <taxon>Bacteria</taxon>
        <taxon>Bacillati</taxon>
        <taxon>Actinomycetota</taxon>
        <taxon>Actinomycetes</taxon>
        <taxon>Micrococcales</taxon>
        <taxon>Micrococcaceae</taxon>
    </lineage>
</organism>
<protein>
    <submittedName>
        <fullName evidence="2">Uncharacterized protein</fullName>
    </submittedName>
</protein>
<keyword evidence="1" id="KW-1133">Transmembrane helix</keyword>
<feature type="transmembrane region" description="Helical" evidence="1">
    <location>
        <begin position="49"/>
        <end position="71"/>
    </location>
</feature>
<gene>
    <name evidence="2" type="ORF">FB556_2369</name>
</gene>
<sequence length="135" mass="14321">MSQTPQSTQRPLLIKVVVLVVLGQAVALLVNAVLTIVGSGSGQLPVSAIIFLVFLYLLGMVWLIAAAVGVYKGKAWPRGALIVAEVLAVILSFTYFQLGDILLGSALIFSGGVVLILLFTPALNNHLVQRRSHDS</sequence>
<dbReference type="OrthoDB" id="4775239at2"/>
<proteinExistence type="predicted"/>
<evidence type="ECO:0000313" key="2">
    <source>
        <dbReference type="EMBL" id="TQL65894.1"/>
    </source>
</evidence>
<accession>A0A542ZZX0</accession>